<keyword evidence="1" id="KW-0472">Membrane</keyword>
<keyword evidence="1" id="KW-0812">Transmembrane</keyword>
<accession>M2UTD2</accession>
<reference evidence="2 3" key="1">
    <citation type="journal article" date="2012" name="PLoS Pathog.">
        <title>Diverse lifestyles and strategies of plant pathogenesis encoded in the genomes of eighteen Dothideomycetes fungi.</title>
        <authorList>
            <person name="Ohm R.A."/>
            <person name="Feau N."/>
            <person name="Henrissat B."/>
            <person name="Schoch C.L."/>
            <person name="Horwitz B.A."/>
            <person name="Barry K.W."/>
            <person name="Condon B.J."/>
            <person name="Copeland A.C."/>
            <person name="Dhillon B."/>
            <person name="Glaser F."/>
            <person name="Hesse C.N."/>
            <person name="Kosti I."/>
            <person name="LaButti K."/>
            <person name="Lindquist E.A."/>
            <person name="Lucas S."/>
            <person name="Salamov A.A."/>
            <person name="Bradshaw R.E."/>
            <person name="Ciuffetti L."/>
            <person name="Hamelin R.C."/>
            <person name="Kema G.H.J."/>
            <person name="Lawrence C."/>
            <person name="Scott J.A."/>
            <person name="Spatafora J.W."/>
            <person name="Turgeon B.G."/>
            <person name="de Wit P.J.G.M."/>
            <person name="Zhong S."/>
            <person name="Goodwin S.B."/>
            <person name="Grigoriev I.V."/>
        </authorList>
    </citation>
    <scope>NUCLEOTIDE SEQUENCE [LARGE SCALE GENOMIC DNA]</scope>
    <source>
        <strain evidence="3">C5 / ATCC 48332 / race O</strain>
    </source>
</reference>
<keyword evidence="1" id="KW-1133">Transmembrane helix</keyword>
<reference evidence="3" key="2">
    <citation type="journal article" date="2013" name="PLoS Genet.">
        <title>Comparative genome structure, secondary metabolite, and effector coding capacity across Cochliobolus pathogens.</title>
        <authorList>
            <person name="Condon B.J."/>
            <person name="Leng Y."/>
            <person name="Wu D."/>
            <person name="Bushley K.E."/>
            <person name="Ohm R.A."/>
            <person name="Otillar R."/>
            <person name="Martin J."/>
            <person name="Schackwitz W."/>
            <person name="Grimwood J."/>
            <person name="MohdZainudin N."/>
            <person name="Xue C."/>
            <person name="Wang R."/>
            <person name="Manning V.A."/>
            <person name="Dhillon B."/>
            <person name="Tu Z.J."/>
            <person name="Steffenson B.J."/>
            <person name="Salamov A."/>
            <person name="Sun H."/>
            <person name="Lowry S."/>
            <person name="LaButti K."/>
            <person name="Han J."/>
            <person name="Copeland A."/>
            <person name="Lindquist E."/>
            <person name="Barry K."/>
            <person name="Schmutz J."/>
            <person name="Baker S.E."/>
            <person name="Ciuffetti L.M."/>
            <person name="Grigoriev I.V."/>
            <person name="Zhong S."/>
            <person name="Turgeon B.G."/>
        </authorList>
    </citation>
    <scope>NUCLEOTIDE SEQUENCE [LARGE SCALE GENOMIC DNA]</scope>
    <source>
        <strain evidence="3">C5 / ATCC 48332 / race O</strain>
    </source>
</reference>
<evidence type="ECO:0000313" key="2">
    <source>
        <dbReference type="EMBL" id="EMD91132.1"/>
    </source>
</evidence>
<protein>
    <submittedName>
        <fullName evidence="2">Uncharacterized protein</fullName>
    </submittedName>
</protein>
<evidence type="ECO:0000313" key="3">
    <source>
        <dbReference type="Proteomes" id="UP000016936"/>
    </source>
</evidence>
<keyword evidence="3" id="KW-1185">Reference proteome</keyword>
<name>M2UTD2_COCH5</name>
<dbReference type="EMBL" id="KB445577">
    <property type="protein sequence ID" value="EMD91132.1"/>
    <property type="molecule type" value="Genomic_DNA"/>
</dbReference>
<proteinExistence type="predicted"/>
<dbReference type="HOGENOM" id="CLU_2072908_0_0_1"/>
<evidence type="ECO:0000256" key="1">
    <source>
        <dbReference type="SAM" id="Phobius"/>
    </source>
</evidence>
<dbReference type="Proteomes" id="UP000016936">
    <property type="component" value="Unassembled WGS sequence"/>
</dbReference>
<dbReference type="AlphaFoldDB" id="M2UTD2"/>
<sequence>MATTLWSTAQHVWESIAKLVAFALAAALVSFFFLCMTPPTSQVEYQVSPKSVSRPKAAWWSASDKRHGHRVTLLLQVVDDGDTTGDTALFGVTDTVEGARGVITITQQSSSAAEGPQR</sequence>
<organism evidence="2 3">
    <name type="scientific">Cochliobolus heterostrophus (strain C5 / ATCC 48332 / race O)</name>
    <name type="common">Southern corn leaf blight fungus</name>
    <name type="synonym">Bipolaris maydis</name>
    <dbReference type="NCBI Taxonomy" id="701091"/>
    <lineage>
        <taxon>Eukaryota</taxon>
        <taxon>Fungi</taxon>
        <taxon>Dikarya</taxon>
        <taxon>Ascomycota</taxon>
        <taxon>Pezizomycotina</taxon>
        <taxon>Dothideomycetes</taxon>
        <taxon>Pleosporomycetidae</taxon>
        <taxon>Pleosporales</taxon>
        <taxon>Pleosporineae</taxon>
        <taxon>Pleosporaceae</taxon>
        <taxon>Bipolaris</taxon>
    </lineage>
</organism>
<gene>
    <name evidence="2" type="ORF">COCHEDRAFT_1030866</name>
</gene>
<feature type="transmembrane region" description="Helical" evidence="1">
    <location>
        <begin position="16"/>
        <end position="36"/>
    </location>
</feature>